<dbReference type="AlphaFoldDB" id="A0A9N9ZKV8"/>
<dbReference type="OrthoDB" id="1701769at2759"/>
<feature type="region of interest" description="Disordered" evidence="2">
    <location>
        <begin position="406"/>
        <end position="446"/>
    </location>
</feature>
<dbReference type="InterPro" id="IPR002125">
    <property type="entry name" value="CMP_dCMP_dom"/>
</dbReference>
<protein>
    <recommendedName>
        <fullName evidence="3">CMP/dCMP-type deaminase domain-containing protein</fullName>
    </recommendedName>
</protein>
<evidence type="ECO:0000256" key="1">
    <source>
        <dbReference type="ARBA" id="ARBA00022801"/>
    </source>
</evidence>
<dbReference type="Pfam" id="PF00383">
    <property type="entry name" value="dCMP_cyt_deam_1"/>
    <property type="match status" value="2"/>
</dbReference>
<dbReference type="PROSITE" id="PS51747">
    <property type="entry name" value="CYT_DCMP_DEAMINASES_2"/>
    <property type="match status" value="1"/>
</dbReference>
<reference evidence="5" key="1">
    <citation type="submission" date="2019-06" db="EMBL/GenBank/DDBJ databases">
        <authorList>
            <person name="Broberg M."/>
        </authorList>
    </citation>
    <scope>NUCLEOTIDE SEQUENCE [LARGE SCALE GENOMIC DNA]</scope>
</reference>
<feature type="region of interest" description="Disordered" evidence="2">
    <location>
        <begin position="23"/>
        <end position="102"/>
    </location>
</feature>
<gene>
    <name evidence="4" type="ORF">CSOL1703_00018221</name>
</gene>
<keyword evidence="5" id="KW-1185">Reference proteome</keyword>
<proteinExistence type="predicted"/>
<evidence type="ECO:0000259" key="3">
    <source>
        <dbReference type="PROSITE" id="PS51747"/>
    </source>
</evidence>
<comment type="caution">
    <text evidence="4">The sequence shown here is derived from an EMBL/GenBank/DDBJ whole genome shotgun (WGS) entry which is preliminary data.</text>
</comment>
<dbReference type="Gene3D" id="3.40.140.10">
    <property type="entry name" value="Cytidine Deaminase, domain 2"/>
    <property type="match status" value="1"/>
</dbReference>
<feature type="region of interest" description="Disordered" evidence="2">
    <location>
        <begin position="123"/>
        <end position="146"/>
    </location>
</feature>
<sequence length="559" mass="60067">MARFKSLLRLDKAGPRIRKLFTRDHGQSTAAATAGTFDANPEANTNTVNDSHTDAAADKPADIPGTQNPHTALPGTPDRPVTVPVPPNVPESGETENTSPVAAHLTQATDLKSALEAGTHDTMRVSVPSPNQKYAPPGTSTDANKENLPIGTAPERQRYPNHAPVHNDVDALASSLGDLGLENTPKINVLQEETPVVTPVAPEEDELIAPELSPEELKVLQAEQDRHSYFTEEALEMARLALRTNETPVGCVFVHKDKIIARGMNATNVTRNGTRHAEFMALAALLSFPSMNSPRTTSLKPKVEVKPENMSEDSASSYSASPDEGNEDGRKGHLYPYGQKEHPDAKVDRAIIRECVLYVTVEPCVMCASLLRQLGIKKVYFGAVNDKFGGTGGVFSIHANSLPVSSEGPSMSAHPQPPPIRLPGRGQILGTSFPPSGGDGGNVEPGYEIEGGWGRDDAVGLLRKFYVQENGRALGSVTDSYLSAPVPRKKEGRAARLAALENNENDDDNDDASEGLELMDTGFRPAEDPEMILENGAEESDQAEEEFAVAESKTRLLEI</sequence>
<dbReference type="PANTHER" id="PTHR11079:SF149">
    <property type="entry name" value="TRNA-SPECIFIC ADENOSINE DEAMINASE 2"/>
    <property type="match status" value="1"/>
</dbReference>
<evidence type="ECO:0000256" key="2">
    <source>
        <dbReference type="SAM" id="MobiDB-lite"/>
    </source>
</evidence>
<name>A0A9N9ZKV8_9HYPO</name>
<dbReference type="GO" id="GO:0005737">
    <property type="term" value="C:cytoplasm"/>
    <property type="evidence" value="ECO:0007669"/>
    <property type="project" value="TreeGrafter"/>
</dbReference>
<accession>A0A9N9ZKV8</accession>
<keyword evidence="1" id="KW-0378">Hydrolase</keyword>
<dbReference type="EMBL" id="CABFOC020000066">
    <property type="protein sequence ID" value="CAH0056924.1"/>
    <property type="molecule type" value="Genomic_DNA"/>
</dbReference>
<evidence type="ECO:0000313" key="5">
    <source>
        <dbReference type="Proteomes" id="UP000775872"/>
    </source>
</evidence>
<feature type="compositionally biased region" description="Basic and acidic residues" evidence="2">
    <location>
        <begin position="51"/>
        <end position="61"/>
    </location>
</feature>
<evidence type="ECO:0000313" key="4">
    <source>
        <dbReference type="EMBL" id="CAH0056924.1"/>
    </source>
</evidence>
<dbReference type="Proteomes" id="UP000775872">
    <property type="component" value="Unassembled WGS sequence"/>
</dbReference>
<dbReference type="PANTHER" id="PTHR11079">
    <property type="entry name" value="CYTOSINE DEAMINASE FAMILY MEMBER"/>
    <property type="match status" value="1"/>
</dbReference>
<dbReference type="SUPFAM" id="SSF53927">
    <property type="entry name" value="Cytidine deaminase-like"/>
    <property type="match status" value="1"/>
</dbReference>
<dbReference type="GO" id="GO:0002100">
    <property type="term" value="P:tRNA wobble adenosine to inosine editing"/>
    <property type="evidence" value="ECO:0007669"/>
    <property type="project" value="InterPro"/>
</dbReference>
<organism evidence="4 5">
    <name type="scientific">Clonostachys solani</name>
    <dbReference type="NCBI Taxonomy" id="160281"/>
    <lineage>
        <taxon>Eukaryota</taxon>
        <taxon>Fungi</taxon>
        <taxon>Dikarya</taxon>
        <taxon>Ascomycota</taxon>
        <taxon>Pezizomycotina</taxon>
        <taxon>Sordariomycetes</taxon>
        <taxon>Hypocreomycetidae</taxon>
        <taxon>Hypocreales</taxon>
        <taxon>Bionectriaceae</taxon>
        <taxon>Clonostachys</taxon>
    </lineage>
</organism>
<feature type="region of interest" description="Disordered" evidence="2">
    <location>
        <begin position="293"/>
        <end position="340"/>
    </location>
</feature>
<dbReference type="CDD" id="cd01285">
    <property type="entry name" value="nucleoside_deaminase"/>
    <property type="match status" value="1"/>
</dbReference>
<feature type="region of interest" description="Disordered" evidence="2">
    <location>
        <begin position="536"/>
        <end position="559"/>
    </location>
</feature>
<feature type="compositionally biased region" description="Acidic residues" evidence="2">
    <location>
        <begin position="536"/>
        <end position="548"/>
    </location>
</feature>
<dbReference type="GO" id="GO:0005634">
    <property type="term" value="C:nucleus"/>
    <property type="evidence" value="ECO:0007669"/>
    <property type="project" value="TreeGrafter"/>
</dbReference>
<dbReference type="InterPro" id="IPR016193">
    <property type="entry name" value="Cytidine_deaminase-like"/>
</dbReference>
<feature type="compositionally biased region" description="Polar residues" evidence="2">
    <location>
        <begin position="128"/>
        <end position="142"/>
    </location>
</feature>
<dbReference type="GO" id="GO:0046872">
    <property type="term" value="F:metal ion binding"/>
    <property type="evidence" value="ECO:0007669"/>
    <property type="project" value="UniProtKB-KW"/>
</dbReference>
<dbReference type="GO" id="GO:0052717">
    <property type="term" value="F:tRNA-specific adenosine-34 deaminase activity"/>
    <property type="evidence" value="ECO:0007669"/>
    <property type="project" value="UniProtKB-EC"/>
</dbReference>
<feature type="domain" description="CMP/dCMP-type deaminase" evidence="3">
    <location>
        <begin position="225"/>
        <end position="395"/>
    </location>
</feature>
<reference evidence="4 5" key="2">
    <citation type="submission" date="2021-10" db="EMBL/GenBank/DDBJ databases">
        <authorList>
            <person name="Piombo E."/>
        </authorList>
    </citation>
    <scope>NUCLEOTIDE SEQUENCE [LARGE SCALE GENOMIC DNA]</scope>
</reference>
<feature type="compositionally biased region" description="Low complexity" evidence="2">
    <location>
        <begin position="312"/>
        <end position="323"/>
    </location>
</feature>